<evidence type="ECO:0000256" key="1">
    <source>
        <dbReference type="ARBA" id="ARBA00022737"/>
    </source>
</evidence>
<dbReference type="EMBL" id="JBAMMX010000004">
    <property type="protein sequence ID" value="KAK6941607.1"/>
    <property type="molecule type" value="Genomic_DNA"/>
</dbReference>
<dbReference type="InterPro" id="IPR011990">
    <property type="entry name" value="TPR-like_helical_dom_sf"/>
</dbReference>
<keyword evidence="3" id="KW-1185">Reference proteome</keyword>
<dbReference type="AlphaFoldDB" id="A0AAN8W9D3"/>
<name>A0AAN8W9D3_9MAGN</name>
<dbReference type="InterPro" id="IPR046960">
    <property type="entry name" value="PPR_At4g14850-like_plant"/>
</dbReference>
<protein>
    <submittedName>
        <fullName evidence="2">Pentatricopeptide repeat</fullName>
    </submittedName>
</protein>
<comment type="caution">
    <text evidence="2">The sequence shown here is derived from an EMBL/GenBank/DDBJ whole genome shotgun (WGS) entry which is preliminary data.</text>
</comment>
<gene>
    <name evidence="2" type="ORF">RJ641_026984</name>
</gene>
<reference evidence="2 3" key="1">
    <citation type="submission" date="2023-12" db="EMBL/GenBank/DDBJ databases">
        <title>A high-quality genome assembly for Dillenia turbinata (Dilleniales).</title>
        <authorList>
            <person name="Chanderbali A."/>
        </authorList>
    </citation>
    <scope>NUCLEOTIDE SEQUENCE [LARGE SCALE GENOMIC DNA]</scope>
    <source>
        <strain evidence="2">LSX21</strain>
        <tissue evidence="2">Leaf</tissue>
    </source>
</reference>
<proteinExistence type="predicted"/>
<dbReference type="InterPro" id="IPR002885">
    <property type="entry name" value="PPR_rpt"/>
</dbReference>
<organism evidence="2 3">
    <name type="scientific">Dillenia turbinata</name>
    <dbReference type="NCBI Taxonomy" id="194707"/>
    <lineage>
        <taxon>Eukaryota</taxon>
        <taxon>Viridiplantae</taxon>
        <taxon>Streptophyta</taxon>
        <taxon>Embryophyta</taxon>
        <taxon>Tracheophyta</taxon>
        <taxon>Spermatophyta</taxon>
        <taxon>Magnoliopsida</taxon>
        <taxon>eudicotyledons</taxon>
        <taxon>Gunneridae</taxon>
        <taxon>Pentapetalae</taxon>
        <taxon>Dilleniales</taxon>
        <taxon>Dilleniaceae</taxon>
        <taxon>Dillenia</taxon>
    </lineage>
</organism>
<keyword evidence="1" id="KW-0677">Repeat</keyword>
<evidence type="ECO:0000313" key="3">
    <source>
        <dbReference type="Proteomes" id="UP001370490"/>
    </source>
</evidence>
<sequence length="165" mass="18171">MSFVGICLMDFNYRGLAINGKTGKVLELFNKMEEVGAKPDDITFIGVLSACSHGGLVKKGRQYFSLMSKVYHIEPKLEHCGCMVDLLGHAGLLVEVAELVEKIPNKKDEALIPLYGSLLSSCRTNGNVEIGERMAQKLAQLNQMSLVSIHSLQISMHRQTDGKMC</sequence>
<dbReference type="Gene3D" id="1.25.40.10">
    <property type="entry name" value="Tetratricopeptide repeat domain"/>
    <property type="match status" value="1"/>
</dbReference>
<dbReference type="GO" id="GO:0009451">
    <property type="term" value="P:RNA modification"/>
    <property type="evidence" value="ECO:0007669"/>
    <property type="project" value="InterPro"/>
</dbReference>
<accession>A0AAN8W9D3</accession>
<dbReference type="Pfam" id="PF01535">
    <property type="entry name" value="PPR"/>
    <property type="match status" value="1"/>
</dbReference>
<dbReference type="PANTHER" id="PTHR47926">
    <property type="entry name" value="PENTATRICOPEPTIDE REPEAT-CONTAINING PROTEIN"/>
    <property type="match status" value="1"/>
</dbReference>
<dbReference type="PANTHER" id="PTHR47926:SF489">
    <property type="entry name" value="PENTATRICOPEPTIDE REPEAT-CONTAINING PROTEIN"/>
    <property type="match status" value="1"/>
</dbReference>
<evidence type="ECO:0000313" key="2">
    <source>
        <dbReference type="EMBL" id="KAK6941607.1"/>
    </source>
</evidence>
<dbReference type="NCBIfam" id="TIGR00756">
    <property type="entry name" value="PPR"/>
    <property type="match status" value="1"/>
</dbReference>
<dbReference type="GO" id="GO:0003723">
    <property type="term" value="F:RNA binding"/>
    <property type="evidence" value="ECO:0007669"/>
    <property type="project" value="InterPro"/>
</dbReference>
<dbReference type="Proteomes" id="UP001370490">
    <property type="component" value="Unassembled WGS sequence"/>
</dbReference>